<gene>
    <name evidence="2" type="ORF">GCM10022421_20390</name>
</gene>
<dbReference type="CDD" id="cd06981">
    <property type="entry name" value="cupin_reut_a1446"/>
    <property type="match status" value="1"/>
</dbReference>
<evidence type="ECO:0000313" key="2">
    <source>
        <dbReference type="EMBL" id="GAA3713069.1"/>
    </source>
</evidence>
<dbReference type="SUPFAM" id="SSF51182">
    <property type="entry name" value="RmlC-like cupins"/>
    <property type="match status" value="1"/>
</dbReference>
<evidence type="ECO:0000313" key="3">
    <source>
        <dbReference type="Proteomes" id="UP001501479"/>
    </source>
</evidence>
<keyword evidence="3" id="KW-1185">Reference proteome</keyword>
<dbReference type="EMBL" id="BAABDS010000032">
    <property type="protein sequence ID" value="GAA3713069.1"/>
    <property type="molecule type" value="Genomic_DNA"/>
</dbReference>
<feature type="domain" description="Cupin type-2" evidence="1">
    <location>
        <begin position="45"/>
        <end position="102"/>
    </location>
</feature>
<reference evidence="3" key="1">
    <citation type="journal article" date="2019" name="Int. J. Syst. Evol. Microbiol.">
        <title>The Global Catalogue of Microorganisms (GCM) 10K type strain sequencing project: providing services to taxonomists for standard genome sequencing and annotation.</title>
        <authorList>
            <consortium name="The Broad Institute Genomics Platform"/>
            <consortium name="The Broad Institute Genome Sequencing Center for Infectious Disease"/>
            <person name="Wu L."/>
            <person name="Ma J."/>
        </authorList>
    </citation>
    <scope>NUCLEOTIDE SEQUENCE [LARGE SCALE GENOMIC DNA]</scope>
    <source>
        <strain evidence="3">JCM 17329</strain>
    </source>
</reference>
<proteinExistence type="predicted"/>
<organism evidence="2 3">
    <name type="scientific">Oceanisphaera sediminis</name>
    <dbReference type="NCBI Taxonomy" id="981381"/>
    <lineage>
        <taxon>Bacteria</taxon>
        <taxon>Pseudomonadati</taxon>
        <taxon>Pseudomonadota</taxon>
        <taxon>Gammaproteobacteria</taxon>
        <taxon>Aeromonadales</taxon>
        <taxon>Aeromonadaceae</taxon>
        <taxon>Oceanisphaera</taxon>
    </lineage>
</organism>
<dbReference type="InterPro" id="IPR014710">
    <property type="entry name" value="RmlC-like_jellyroll"/>
</dbReference>
<dbReference type="Pfam" id="PF07883">
    <property type="entry name" value="Cupin_2"/>
    <property type="match status" value="1"/>
</dbReference>
<dbReference type="RefSeq" id="WP_344964759.1">
    <property type="nucleotide sequence ID" value="NZ_BAABDS010000032.1"/>
</dbReference>
<dbReference type="InterPro" id="IPR011051">
    <property type="entry name" value="RmlC_Cupin_sf"/>
</dbReference>
<dbReference type="Gene3D" id="2.60.120.10">
    <property type="entry name" value="Jelly Rolls"/>
    <property type="match status" value="1"/>
</dbReference>
<protein>
    <submittedName>
        <fullName evidence="2">Cupin domain-containing protein</fullName>
    </submittedName>
</protein>
<dbReference type="Proteomes" id="UP001501479">
    <property type="component" value="Unassembled WGS sequence"/>
</dbReference>
<sequence>MKNIAENMPADLSREHFLDLLNTPNVRIERIVSRGHSSPETGWYDQDEDEWVMVLQGEGTLAFADGRVVTLNNGDFIHIPAHCRHRVSHTHPDDMTVWLAVFFSPAG</sequence>
<comment type="caution">
    <text evidence="2">The sequence shown here is derived from an EMBL/GenBank/DDBJ whole genome shotgun (WGS) entry which is preliminary data.</text>
</comment>
<dbReference type="InterPro" id="IPR013096">
    <property type="entry name" value="Cupin_2"/>
</dbReference>
<name>A0ABP7E6V3_9GAMM</name>
<evidence type="ECO:0000259" key="1">
    <source>
        <dbReference type="Pfam" id="PF07883"/>
    </source>
</evidence>
<accession>A0ABP7E6V3</accession>